<dbReference type="InterPro" id="IPR035979">
    <property type="entry name" value="RBD_domain_sf"/>
</dbReference>
<dbReference type="GO" id="GO:1990904">
    <property type="term" value="C:ribonucleoprotein complex"/>
    <property type="evidence" value="ECO:0007669"/>
    <property type="project" value="InterPro"/>
</dbReference>
<dbReference type="FunFam" id="3.30.70.330:FF:000216">
    <property type="entry name" value="RNA-binding protein BRN1 isoform X1"/>
    <property type="match status" value="1"/>
</dbReference>
<evidence type="ECO:0000259" key="8">
    <source>
        <dbReference type="PROSITE" id="PS50102"/>
    </source>
</evidence>
<evidence type="ECO:0000256" key="6">
    <source>
        <dbReference type="PROSITE-ProRule" id="PRU00176"/>
    </source>
</evidence>
<dbReference type="GO" id="GO:0005737">
    <property type="term" value="C:cytoplasm"/>
    <property type="evidence" value="ECO:0007669"/>
    <property type="project" value="UniProtKB-SubCell"/>
</dbReference>
<evidence type="ECO:0000256" key="7">
    <source>
        <dbReference type="SAM" id="MobiDB-lite"/>
    </source>
</evidence>
<keyword evidence="5" id="KW-0287">Flowering</keyword>
<accession>A0AAD5GPE3</accession>
<dbReference type="FunFam" id="3.30.70.330:FF:000302">
    <property type="entry name" value="RNA-binding protein BRN1"/>
    <property type="match status" value="1"/>
</dbReference>
<feature type="region of interest" description="Disordered" evidence="7">
    <location>
        <begin position="305"/>
        <end position="336"/>
    </location>
</feature>
<evidence type="ECO:0000256" key="2">
    <source>
        <dbReference type="ARBA" id="ARBA00022490"/>
    </source>
</evidence>
<dbReference type="GO" id="GO:0003729">
    <property type="term" value="F:mRNA binding"/>
    <property type="evidence" value="ECO:0007669"/>
    <property type="project" value="UniProtKB-ARBA"/>
</dbReference>
<name>A0AAD5GPE3_AMBAR</name>
<feature type="domain" description="RRM" evidence="8">
    <location>
        <begin position="16"/>
        <end position="97"/>
    </location>
</feature>
<dbReference type="InterPro" id="IPR000504">
    <property type="entry name" value="RRM_dom"/>
</dbReference>
<keyword evidence="10" id="KW-1185">Reference proteome</keyword>
<dbReference type="SMART" id="SM00360">
    <property type="entry name" value="RRM"/>
    <property type="match status" value="2"/>
</dbReference>
<evidence type="ECO:0000256" key="5">
    <source>
        <dbReference type="ARBA" id="ARBA00023089"/>
    </source>
</evidence>
<dbReference type="Proteomes" id="UP001206925">
    <property type="component" value="Unassembled WGS sequence"/>
</dbReference>
<evidence type="ECO:0000256" key="4">
    <source>
        <dbReference type="ARBA" id="ARBA00022884"/>
    </source>
</evidence>
<sequence length="336" mass="36548">MAEGHMLRKQHSDDCVKLFVGQVPKHMTEPQLIAMFKEFALVDEVNIIKDKTTRASRGCCFVICPSREEADKAVDAFHNKRTLPGASSPLQVKYADGELERLEHKLFIGMLPKNVSESEVSTLFSQYGTLKDLQILRGSQQTSKGCAFVKYETKEQAVSAIEGLNGKHKMEGSTVPLVVKWADTEKERQARKAQKAQSLASTLANVDPSQHPSLFGALPMGYMSPYNGYGYQATGTYGLMQYRLPPMQNQPPFANLSPSQANALRAASPRNYAVPPAGYMGSAYPTVPRLQYPLAFSGGIRPFSGPSSPVPPEVANNHAPNSSTVGGSAPDHVEGC</sequence>
<feature type="domain" description="RRM" evidence="8">
    <location>
        <begin position="104"/>
        <end position="184"/>
    </location>
</feature>
<evidence type="ECO:0000256" key="3">
    <source>
        <dbReference type="ARBA" id="ARBA00022737"/>
    </source>
</evidence>
<evidence type="ECO:0000313" key="10">
    <source>
        <dbReference type="Proteomes" id="UP001206925"/>
    </source>
</evidence>
<gene>
    <name evidence="9" type="ORF">M8C21_029024</name>
</gene>
<dbReference type="Gene3D" id="3.30.70.330">
    <property type="match status" value="2"/>
</dbReference>
<organism evidence="9 10">
    <name type="scientific">Ambrosia artemisiifolia</name>
    <name type="common">Common ragweed</name>
    <dbReference type="NCBI Taxonomy" id="4212"/>
    <lineage>
        <taxon>Eukaryota</taxon>
        <taxon>Viridiplantae</taxon>
        <taxon>Streptophyta</taxon>
        <taxon>Embryophyta</taxon>
        <taxon>Tracheophyta</taxon>
        <taxon>Spermatophyta</taxon>
        <taxon>Magnoliopsida</taxon>
        <taxon>eudicotyledons</taxon>
        <taxon>Gunneridae</taxon>
        <taxon>Pentapetalae</taxon>
        <taxon>asterids</taxon>
        <taxon>campanulids</taxon>
        <taxon>Asterales</taxon>
        <taxon>Asteraceae</taxon>
        <taxon>Asteroideae</taxon>
        <taxon>Heliantheae alliance</taxon>
        <taxon>Heliantheae</taxon>
        <taxon>Ambrosia</taxon>
    </lineage>
</organism>
<dbReference type="GO" id="GO:0009908">
    <property type="term" value="P:flower development"/>
    <property type="evidence" value="ECO:0007669"/>
    <property type="project" value="UniProtKB-KW"/>
</dbReference>
<dbReference type="InterPro" id="IPR012677">
    <property type="entry name" value="Nucleotide-bd_a/b_plait_sf"/>
</dbReference>
<dbReference type="GO" id="GO:2000028">
    <property type="term" value="P:regulation of photoperiodism, flowering"/>
    <property type="evidence" value="ECO:0007669"/>
    <property type="project" value="UniProtKB-ARBA"/>
</dbReference>
<reference evidence="9" key="1">
    <citation type="submission" date="2022-06" db="EMBL/GenBank/DDBJ databases">
        <title>Uncovering the hologenomic basis of an extraordinary plant invasion.</title>
        <authorList>
            <person name="Bieker V.C."/>
            <person name="Martin M.D."/>
            <person name="Gilbert T."/>
            <person name="Hodgins K."/>
            <person name="Battlay P."/>
            <person name="Petersen B."/>
            <person name="Wilson J."/>
        </authorList>
    </citation>
    <scope>NUCLEOTIDE SEQUENCE</scope>
    <source>
        <strain evidence="9">AA19_3_7</strain>
        <tissue evidence="9">Leaf</tissue>
    </source>
</reference>
<dbReference type="PROSITE" id="PS50102">
    <property type="entry name" value="RRM"/>
    <property type="match status" value="2"/>
</dbReference>
<keyword evidence="2" id="KW-0963">Cytoplasm</keyword>
<dbReference type="InterPro" id="IPR002343">
    <property type="entry name" value="Hud_Sxl_RNA"/>
</dbReference>
<proteinExistence type="predicted"/>
<comment type="subcellular location">
    <subcellularLocation>
        <location evidence="1">Cytoplasm</location>
    </subcellularLocation>
</comment>
<comment type="caution">
    <text evidence="9">The sequence shown here is derived from an EMBL/GenBank/DDBJ whole genome shotgun (WGS) entry which is preliminary data.</text>
</comment>
<dbReference type="Pfam" id="PF00076">
    <property type="entry name" value="RRM_1"/>
    <property type="match status" value="2"/>
</dbReference>
<protein>
    <recommendedName>
        <fullName evidence="8">RRM domain-containing protein</fullName>
    </recommendedName>
</protein>
<keyword evidence="3" id="KW-0677">Repeat</keyword>
<evidence type="ECO:0000256" key="1">
    <source>
        <dbReference type="ARBA" id="ARBA00004496"/>
    </source>
</evidence>
<dbReference type="CDD" id="cd12361">
    <property type="entry name" value="RRM1_2_CELF1-6_like"/>
    <property type="match status" value="2"/>
</dbReference>
<dbReference type="AlphaFoldDB" id="A0AAD5GPE3"/>
<keyword evidence="4 6" id="KW-0694">RNA-binding</keyword>
<evidence type="ECO:0000313" key="9">
    <source>
        <dbReference type="EMBL" id="KAI7747686.1"/>
    </source>
</evidence>
<dbReference type="SUPFAM" id="SSF54928">
    <property type="entry name" value="RNA-binding domain, RBD"/>
    <property type="match status" value="2"/>
</dbReference>
<dbReference type="PRINTS" id="PR00961">
    <property type="entry name" value="HUDSXLRNA"/>
</dbReference>
<dbReference type="EMBL" id="JAMZMK010006707">
    <property type="protein sequence ID" value="KAI7747686.1"/>
    <property type="molecule type" value="Genomic_DNA"/>
</dbReference>
<dbReference type="PANTHER" id="PTHR24012">
    <property type="entry name" value="RNA BINDING PROTEIN"/>
    <property type="match status" value="1"/>
</dbReference>
<dbReference type="GO" id="GO:0006402">
    <property type="term" value="P:mRNA catabolic process"/>
    <property type="evidence" value="ECO:0007669"/>
    <property type="project" value="UniProtKB-ARBA"/>
</dbReference>